<protein>
    <submittedName>
        <fullName evidence="5">Uncharacterized protein</fullName>
    </submittedName>
</protein>
<reference evidence="5" key="1">
    <citation type="submission" date="2021-02" db="EMBL/GenBank/DDBJ databases">
        <authorList>
            <person name="Nowell W R."/>
        </authorList>
    </citation>
    <scope>NUCLEOTIDE SEQUENCE</scope>
</reference>
<evidence type="ECO:0000313" key="6">
    <source>
        <dbReference type="Proteomes" id="UP000663852"/>
    </source>
</evidence>
<dbReference type="InterPro" id="IPR013517">
    <property type="entry name" value="FG-GAP"/>
</dbReference>
<dbReference type="InterPro" id="IPR013519">
    <property type="entry name" value="Int_alpha_beta-p"/>
</dbReference>
<accession>A0A815E231</accession>
<evidence type="ECO:0000256" key="4">
    <source>
        <dbReference type="SAM" id="Phobius"/>
    </source>
</evidence>
<dbReference type="SMART" id="SM00191">
    <property type="entry name" value="Int_alpha"/>
    <property type="match status" value="5"/>
</dbReference>
<feature type="transmembrane region" description="Helical" evidence="4">
    <location>
        <begin position="75"/>
        <end position="97"/>
    </location>
</feature>
<sequence>MNQMVLDTFDRHIGLNEHRTAADILMDDNSKLSSSAPLAKVLYKTKQDNRLTILKFLQELKRFVYATRRETVRTFLFSMILCIMTAIGIIIVCLTAPKPKVSTCGLNFVRTRTNPIEYNYGPVSVAIGDFNLDTWIDMVIVNSIVSRIGVYFGNAKGTFVKEYEYSTGINSSPTMAVVDDLNNDSYLDIAVTNYNTHSIGIFYGFGNGSFREQIEISTGISRPLSLHLVDFNNDTFVDIIVINHGTNSISIFYGDRKGNFVNLFTYSTGYDSFPYALTTGDLNNDNRLDIVIANFGTNDIHLVFFNSSNTIQQSLIISTGVDSQPSSVVVADFNSDGFVDIAVSNYGTNMIYVLLNDGRGNFLERTLYSIDSSSPYSIGVGDLNGDDRLDIFTVNIGLNNTALLLGLGDGSFSNVIMDTTGSTSSISFVLCDYNKDNRLDSIVVSNDTGRIELLKGYFAGFPSYAKQTVKYQSSTVAVNDFNRDGILDMIVLSRASNMMMISLGYGNGSFQSSTFYSTSSNPYSLALGDVNNDTNIDVVVANYDSDDICIYLGNGDGTLGTPLYYSTGSKPAFVALGDFNNDDRLDIVVANFGNNSVSVFLGDGNGRFTNETRYSSGSKPICVAINDFNNDNQADLVLANLNNRSVTILFGYNNGSFGNATVYRTGTNPYFVTAADLNNDGRVDIVVANSVSSTVSVLLGSTNGTFATQITYGVGTFPAWVVIDDINNDTRLDLIVSCANVLNVYILYGHGNCSFDTAVSYYTSSRSYSVAVADLNNDKRLDMVVTDSYSVYIAILVQSNTGDLVNDLKYASGSGSKLQSMITRDLNNDSRLDMIVANYGTDDIGILFGSNNTTFRNRLTITMGLNSAPISITTGYFNNDSQLDIAVALSGFQQVGMLLGDDRGSFSLQNTYQFPSESPPVVISSGDFNNDEQSEIVAGYAYSGVIDILTIFNSGSFTNPQTYAVDLSPRCVVLEDINYDSYADMIVVNYDSDTLSVFLGTGNGSFRYSSTYSVKSLAMSVVVGDFNNDDRLDLVVTSGGTNDIILYLGLGNGSFEDSKAITIGYTSRTAAVGNLDNDTNLDIVIGSDSKLLVVLRGNGDGSFTSQIIYLNFSYPSDILITDFNNDTRSDIAVANYAVNNVGIFLGYGNGSFMPQVTYLVDVGPVSLAVGDLNNDGRLDIVAATLGYRSVSVLLGNGNASFRNVMRYSAGILPQSVVIGDFNNDGYPDIVVVNLGSNSLSILLGYGDGEFIPQLTQQTGSAPISIAASDLNNDAKLDIVVANSGGSTVTVWFGHSDLIFIRETALSIGNTSQSPSFVIEDFNHDNYKDIIIANADYNHIGVFLGYGNYSFANQTTYSTGPSSSPNAIATGDFNHDGHLDLATVNSLSNTIGIFLGDGNGSFPSNQTTYSTGSSSTPSSLAVDYFNHDANLDIIIVSYDNNKFGVFLGRGDGTFDNMMPYSMPYGSHPFAVVTGDFSQDGKVDFAVANQGTDSLSIYVQTC</sequence>
<evidence type="ECO:0000256" key="1">
    <source>
        <dbReference type="ARBA" id="ARBA00022729"/>
    </source>
</evidence>
<keyword evidence="2" id="KW-0677">Repeat</keyword>
<proteinExistence type="predicted"/>
<keyword evidence="4" id="KW-0472">Membrane</keyword>
<gene>
    <name evidence="5" type="ORF">EDS130_LOCUS31029</name>
</gene>
<dbReference type="Proteomes" id="UP000663852">
    <property type="component" value="Unassembled WGS sequence"/>
</dbReference>
<organism evidence="5 6">
    <name type="scientific">Adineta ricciae</name>
    <name type="common">Rotifer</name>
    <dbReference type="NCBI Taxonomy" id="249248"/>
    <lineage>
        <taxon>Eukaryota</taxon>
        <taxon>Metazoa</taxon>
        <taxon>Spiralia</taxon>
        <taxon>Gnathifera</taxon>
        <taxon>Rotifera</taxon>
        <taxon>Eurotatoria</taxon>
        <taxon>Bdelloidea</taxon>
        <taxon>Adinetida</taxon>
        <taxon>Adinetidae</taxon>
        <taxon>Adineta</taxon>
    </lineage>
</organism>
<dbReference type="OrthoDB" id="10022113at2759"/>
<dbReference type="Gene3D" id="2.30.30.100">
    <property type="match status" value="5"/>
</dbReference>
<dbReference type="Pfam" id="PF13517">
    <property type="entry name" value="FG-GAP_3"/>
    <property type="match status" value="12"/>
</dbReference>
<dbReference type="Gene3D" id="2.130.10.130">
    <property type="entry name" value="Integrin alpha, N-terminal"/>
    <property type="match status" value="7"/>
</dbReference>
<keyword evidence="1" id="KW-0732">Signal</keyword>
<evidence type="ECO:0000313" key="5">
    <source>
        <dbReference type="EMBL" id="CAF1308949.1"/>
    </source>
</evidence>
<evidence type="ECO:0000256" key="3">
    <source>
        <dbReference type="ARBA" id="ARBA00023180"/>
    </source>
</evidence>
<keyword evidence="4" id="KW-0812">Transmembrane</keyword>
<keyword evidence="4" id="KW-1133">Transmembrane helix</keyword>
<comment type="caution">
    <text evidence="5">The sequence shown here is derived from an EMBL/GenBank/DDBJ whole genome shotgun (WGS) entry which is preliminary data.</text>
</comment>
<dbReference type="EMBL" id="CAJNOJ010000223">
    <property type="protein sequence ID" value="CAF1308949.1"/>
    <property type="molecule type" value="Genomic_DNA"/>
</dbReference>
<dbReference type="PANTHER" id="PTHR46580:SF2">
    <property type="entry name" value="MAM DOMAIN-CONTAINING PROTEIN"/>
    <property type="match status" value="1"/>
</dbReference>
<dbReference type="InterPro" id="IPR028994">
    <property type="entry name" value="Integrin_alpha_N"/>
</dbReference>
<dbReference type="PANTHER" id="PTHR46580">
    <property type="entry name" value="SENSOR KINASE-RELATED"/>
    <property type="match status" value="1"/>
</dbReference>
<dbReference type="SUPFAM" id="SSF69318">
    <property type="entry name" value="Integrin alpha N-terminal domain"/>
    <property type="match status" value="5"/>
</dbReference>
<name>A0A815E231_ADIRI</name>
<keyword evidence="3" id="KW-0325">Glycoprotein</keyword>
<evidence type="ECO:0000256" key="2">
    <source>
        <dbReference type="ARBA" id="ARBA00022737"/>
    </source>
</evidence>